<name>A0ACC3MZQ4_9PEZI</name>
<keyword evidence="2" id="KW-1185">Reference proteome</keyword>
<evidence type="ECO:0000313" key="1">
    <source>
        <dbReference type="EMBL" id="KAK3707147.1"/>
    </source>
</evidence>
<evidence type="ECO:0000313" key="2">
    <source>
        <dbReference type="Proteomes" id="UP001281147"/>
    </source>
</evidence>
<dbReference type="EMBL" id="JAUTXU010000113">
    <property type="protein sequence ID" value="KAK3707147.1"/>
    <property type="molecule type" value="Genomic_DNA"/>
</dbReference>
<reference evidence="1" key="1">
    <citation type="submission" date="2023-07" db="EMBL/GenBank/DDBJ databases">
        <title>Black Yeasts Isolated from many extreme environments.</title>
        <authorList>
            <person name="Coleine C."/>
            <person name="Stajich J.E."/>
            <person name="Selbmann L."/>
        </authorList>
    </citation>
    <scope>NUCLEOTIDE SEQUENCE</scope>
    <source>
        <strain evidence="1">CCFEE 5714</strain>
    </source>
</reference>
<dbReference type="Proteomes" id="UP001281147">
    <property type="component" value="Unassembled WGS sequence"/>
</dbReference>
<gene>
    <name evidence="1" type="ORF">LTR37_012316</name>
</gene>
<accession>A0ACC3MZQ4</accession>
<proteinExistence type="predicted"/>
<sequence>MASSEAPVVVLFGYDSSTFTIKVRLALKLKQIPYTFVAVPSMMPRPLLRDSFNLTYRKIPVLALGRELYCDTSLIIEALEHFFPESEGYQSLYPDAADGKNYRPMMRGFASYWTDRPLFRVTTGLMPASIWRTSFGRDREGLIGHRIDPDKLEKKLPDNLSRLDMQLSMLEPLFDGGDHPFIFSTPSPSLADVSLYYQLDWGSDISAGRFTNIITAGETDNAELEGVTPVFNAQRYPGVYTWFKTMKQYFENLPSTEEVCENFDDVLKQMKGAPSLGRKSLLLPTPRSTHADLDAKCGLSEGSQVSVAPDDTGRADPTIGELVAMSPEEVVIKPQRLDTAPSVDVRIHFPRLGFVVRPSPSSKI</sequence>
<comment type="caution">
    <text evidence="1">The sequence shown here is derived from an EMBL/GenBank/DDBJ whole genome shotgun (WGS) entry which is preliminary data.</text>
</comment>
<protein>
    <submittedName>
        <fullName evidence="1">Uncharacterized protein</fullName>
    </submittedName>
</protein>
<organism evidence="1 2">
    <name type="scientific">Vermiconidia calcicola</name>
    <dbReference type="NCBI Taxonomy" id="1690605"/>
    <lineage>
        <taxon>Eukaryota</taxon>
        <taxon>Fungi</taxon>
        <taxon>Dikarya</taxon>
        <taxon>Ascomycota</taxon>
        <taxon>Pezizomycotina</taxon>
        <taxon>Dothideomycetes</taxon>
        <taxon>Dothideomycetidae</taxon>
        <taxon>Mycosphaerellales</taxon>
        <taxon>Extremaceae</taxon>
        <taxon>Vermiconidia</taxon>
    </lineage>
</organism>